<dbReference type="SUPFAM" id="SSF52768">
    <property type="entry name" value="Arginase/deacetylase"/>
    <property type="match status" value="1"/>
</dbReference>
<evidence type="ECO:0000256" key="3">
    <source>
        <dbReference type="ARBA" id="ARBA00022801"/>
    </source>
</evidence>
<protein>
    <submittedName>
        <fullName evidence="6">Agmatinase</fullName>
        <ecNumber evidence="6">3.5.3.11</ecNumber>
    </submittedName>
</protein>
<gene>
    <name evidence="6" type="primary">speB</name>
    <name evidence="6" type="ORF">L7E55_14530</name>
</gene>
<dbReference type="PRINTS" id="PR00116">
    <property type="entry name" value="ARGINASE"/>
</dbReference>
<dbReference type="InterPro" id="IPR020855">
    <property type="entry name" value="Ureohydrolase_Mn_BS"/>
</dbReference>
<dbReference type="EMBL" id="JAKOAV010000034">
    <property type="protein sequence ID" value="MDF9409555.1"/>
    <property type="molecule type" value="Genomic_DNA"/>
</dbReference>
<feature type="binding site" evidence="4">
    <location>
        <position position="216"/>
    </location>
    <ligand>
        <name>Mn(2+)</name>
        <dbReference type="ChEBI" id="CHEBI:29035"/>
        <label>1</label>
    </ligand>
</feature>
<feature type="binding site" evidence="4">
    <location>
        <position position="138"/>
    </location>
    <ligand>
        <name>Mn(2+)</name>
        <dbReference type="ChEBI" id="CHEBI:29035"/>
        <label>1</label>
    </ligand>
</feature>
<reference evidence="6" key="1">
    <citation type="submission" date="2022-02" db="EMBL/GenBank/DDBJ databases">
        <authorList>
            <person name="Leng L."/>
        </authorList>
    </citation>
    <scope>NUCLEOTIDE SEQUENCE</scope>
    <source>
        <strain evidence="6">JI</strain>
    </source>
</reference>
<dbReference type="InterPro" id="IPR006035">
    <property type="entry name" value="Ureohydrolase"/>
</dbReference>
<dbReference type="GO" id="GO:0008783">
    <property type="term" value="F:agmatinase activity"/>
    <property type="evidence" value="ECO:0007669"/>
    <property type="project" value="UniProtKB-EC"/>
</dbReference>
<dbReference type="RefSeq" id="WP_277445037.1">
    <property type="nucleotide sequence ID" value="NZ_JAKOAV010000034.1"/>
</dbReference>
<dbReference type="Pfam" id="PF00491">
    <property type="entry name" value="Arginase"/>
    <property type="match status" value="1"/>
</dbReference>
<dbReference type="InterPro" id="IPR023696">
    <property type="entry name" value="Ureohydrolase_dom_sf"/>
</dbReference>
<evidence type="ECO:0000256" key="2">
    <source>
        <dbReference type="ARBA" id="ARBA00022723"/>
    </source>
</evidence>
<keyword evidence="2 4" id="KW-0479">Metal-binding</keyword>
<dbReference type="GO" id="GO:0033389">
    <property type="term" value="P:putrescine biosynthetic process from arginine, via agmatine"/>
    <property type="evidence" value="ECO:0007669"/>
    <property type="project" value="TreeGrafter"/>
</dbReference>
<dbReference type="PANTHER" id="PTHR11358">
    <property type="entry name" value="ARGINASE/AGMATINASE"/>
    <property type="match status" value="1"/>
</dbReference>
<dbReference type="AlphaFoldDB" id="A0A9X4H3D5"/>
<comment type="caution">
    <text evidence="6">The sequence shown here is derived from an EMBL/GenBank/DDBJ whole genome shotgun (WGS) entry which is preliminary data.</text>
</comment>
<proteinExistence type="inferred from homology"/>
<evidence type="ECO:0000256" key="5">
    <source>
        <dbReference type="RuleBase" id="RU003684"/>
    </source>
</evidence>
<dbReference type="PIRSF" id="PIRSF036979">
    <property type="entry name" value="Arginase"/>
    <property type="match status" value="1"/>
</dbReference>
<comment type="cofactor">
    <cofactor evidence="4">
        <name>Mn(2+)</name>
        <dbReference type="ChEBI" id="CHEBI:29035"/>
    </cofactor>
    <text evidence="4">Binds 2 manganese ions per subunit.</text>
</comment>
<feature type="binding site" evidence="4">
    <location>
        <position position="134"/>
    </location>
    <ligand>
        <name>Mn(2+)</name>
        <dbReference type="ChEBI" id="CHEBI:29035"/>
        <label>1</label>
    </ligand>
</feature>
<keyword evidence="3 5" id="KW-0378">Hydrolase</keyword>
<dbReference type="Proteomes" id="UP001154312">
    <property type="component" value="Unassembled WGS sequence"/>
</dbReference>
<accession>A0A9X4H3D5</accession>
<dbReference type="PANTHER" id="PTHR11358:SF26">
    <property type="entry name" value="GUANIDINO ACID HYDROLASE, MITOCHONDRIAL"/>
    <property type="match status" value="1"/>
</dbReference>
<dbReference type="PROSITE" id="PS01053">
    <property type="entry name" value="ARGINASE_1"/>
    <property type="match status" value="1"/>
</dbReference>
<evidence type="ECO:0000313" key="7">
    <source>
        <dbReference type="Proteomes" id="UP001154312"/>
    </source>
</evidence>
<comment type="similarity">
    <text evidence="1">Belongs to the arginase family. Agmatinase subfamily.</text>
</comment>
<dbReference type="Gene3D" id="3.40.800.10">
    <property type="entry name" value="Ureohydrolase domain"/>
    <property type="match status" value="1"/>
</dbReference>
<keyword evidence="4" id="KW-0464">Manganese</keyword>
<feature type="binding site" evidence="4">
    <location>
        <position position="111"/>
    </location>
    <ligand>
        <name>Mn(2+)</name>
        <dbReference type="ChEBI" id="CHEBI:29035"/>
        <label>1</label>
    </ligand>
</feature>
<dbReference type="PROSITE" id="PS51409">
    <property type="entry name" value="ARGINASE_2"/>
    <property type="match status" value="1"/>
</dbReference>
<dbReference type="GO" id="GO:0046872">
    <property type="term" value="F:metal ion binding"/>
    <property type="evidence" value="ECO:0007669"/>
    <property type="project" value="UniProtKB-KW"/>
</dbReference>
<organism evidence="6 7">
    <name type="scientific">Pelotomaculum isophthalicicum JI</name>
    <dbReference type="NCBI Taxonomy" id="947010"/>
    <lineage>
        <taxon>Bacteria</taxon>
        <taxon>Bacillati</taxon>
        <taxon>Bacillota</taxon>
        <taxon>Clostridia</taxon>
        <taxon>Eubacteriales</taxon>
        <taxon>Desulfotomaculaceae</taxon>
        <taxon>Pelotomaculum</taxon>
    </lineage>
</organism>
<evidence type="ECO:0000313" key="6">
    <source>
        <dbReference type="EMBL" id="MDF9409555.1"/>
    </source>
</evidence>
<dbReference type="NCBIfam" id="TIGR01230">
    <property type="entry name" value="agmatinase"/>
    <property type="match status" value="1"/>
</dbReference>
<feature type="binding site" evidence="4">
    <location>
        <position position="136"/>
    </location>
    <ligand>
        <name>Mn(2+)</name>
        <dbReference type="ChEBI" id="CHEBI:29035"/>
        <label>1</label>
    </ligand>
</feature>
<sequence length="290" mass="31887">MLDLVEKNTGFIGCADSYEQAGLIIIGAPMDFTVSFRPGTRLGPQQIRRVSHGLEEYSIYLDKDLGDYRYYDAGDVSLPFGNIQESLSRIGRVVSKILSDGKFPLVLGGEHLISLAVLQELAKFYPDIAVVVFDAHADLRDEYLGEEYSHATVMRRILEVIGGENLYQFGIRSGIREEFTFAQNNTHMFINEITAPLQEVLPQLSGRPVYVSLDIDVVDPAYAPGTGTAEPGGCTSGEILKAIHMLSGLNIVGFDLVEVSPVYDLSEQTVLLAAKLVREAIISFARPQNL</sequence>
<name>A0A9X4H3D5_9FIRM</name>
<dbReference type="InterPro" id="IPR005925">
    <property type="entry name" value="Agmatinase-rel"/>
</dbReference>
<feature type="binding site" evidence="4">
    <location>
        <position position="214"/>
    </location>
    <ligand>
        <name>Mn(2+)</name>
        <dbReference type="ChEBI" id="CHEBI:29035"/>
        <label>1</label>
    </ligand>
</feature>
<dbReference type="EC" id="3.5.3.11" evidence="6"/>
<keyword evidence="7" id="KW-1185">Reference proteome</keyword>
<evidence type="ECO:0000256" key="1">
    <source>
        <dbReference type="ARBA" id="ARBA00009227"/>
    </source>
</evidence>
<evidence type="ECO:0000256" key="4">
    <source>
        <dbReference type="PIRSR" id="PIRSR036979-1"/>
    </source>
</evidence>
<dbReference type="CDD" id="cd11593">
    <property type="entry name" value="Agmatinase-like_2"/>
    <property type="match status" value="1"/>
</dbReference>